<feature type="signal peptide" evidence="1">
    <location>
        <begin position="1"/>
        <end position="17"/>
    </location>
</feature>
<name>A0ABM3L9H1_CUCME</name>
<protein>
    <submittedName>
        <fullName evidence="3">Monodehydroascorbate reductase 5, chlorplastic-like isoform X2</fullName>
    </submittedName>
</protein>
<evidence type="ECO:0000256" key="1">
    <source>
        <dbReference type="SAM" id="SignalP"/>
    </source>
</evidence>
<keyword evidence="2" id="KW-1185">Reference proteome</keyword>
<sequence length="132" mass="14794">MIMVFNSIILPISYLFGTDSIAFQAFAPYERSTLTKGYLFPLDKKPTRLSGFHTCVGSGWERQHQNGTRIKVLRFPDKIGGGLPGVHYIRDVADADSLISSLVIHTASLCFARIHWSNEAIFAQLIDLYAFL</sequence>
<accession>A0ABM3L9H1</accession>
<organism evidence="2 3">
    <name type="scientific">Cucumis melo</name>
    <name type="common">Muskmelon</name>
    <dbReference type="NCBI Taxonomy" id="3656"/>
    <lineage>
        <taxon>Eukaryota</taxon>
        <taxon>Viridiplantae</taxon>
        <taxon>Streptophyta</taxon>
        <taxon>Embryophyta</taxon>
        <taxon>Tracheophyta</taxon>
        <taxon>Spermatophyta</taxon>
        <taxon>Magnoliopsida</taxon>
        <taxon>eudicotyledons</taxon>
        <taxon>Gunneridae</taxon>
        <taxon>Pentapetalae</taxon>
        <taxon>rosids</taxon>
        <taxon>fabids</taxon>
        <taxon>Cucurbitales</taxon>
        <taxon>Cucurbitaceae</taxon>
        <taxon>Benincaseae</taxon>
        <taxon>Cucumis</taxon>
    </lineage>
</organism>
<dbReference type="GeneID" id="103496739"/>
<dbReference type="RefSeq" id="XP_050946681.1">
    <property type="nucleotide sequence ID" value="XM_051090724.1"/>
</dbReference>
<evidence type="ECO:0000313" key="2">
    <source>
        <dbReference type="Proteomes" id="UP001652600"/>
    </source>
</evidence>
<proteinExistence type="predicted"/>
<keyword evidence="1" id="KW-0732">Signal</keyword>
<reference evidence="3" key="1">
    <citation type="submission" date="2025-08" db="UniProtKB">
        <authorList>
            <consortium name="RefSeq"/>
        </authorList>
    </citation>
    <scope>IDENTIFICATION</scope>
    <source>
        <tissue evidence="3">Stem</tissue>
    </source>
</reference>
<evidence type="ECO:0000313" key="3">
    <source>
        <dbReference type="RefSeq" id="XP_050946681.1"/>
    </source>
</evidence>
<dbReference type="Proteomes" id="UP001652600">
    <property type="component" value="Chromosome 10"/>
</dbReference>
<gene>
    <name evidence="3" type="primary">LOC103496739</name>
</gene>
<feature type="chain" id="PRO_5046648436" evidence="1">
    <location>
        <begin position="18"/>
        <end position="132"/>
    </location>
</feature>